<evidence type="ECO:0000256" key="9">
    <source>
        <dbReference type="RuleBase" id="RU003357"/>
    </source>
</evidence>
<dbReference type="NCBIfam" id="TIGR04056">
    <property type="entry name" value="OMP_RagA_SusC"/>
    <property type="match status" value="1"/>
</dbReference>
<dbReference type="Gene3D" id="2.170.130.10">
    <property type="entry name" value="TonB-dependent receptor, plug domain"/>
    <property type="match status" value="1"/>
</dbReference>
<dbReference type="InterPro" id="IPR039426">
    <property type="entry name" value="TonB-dep_rcpt-like"/>
</dbReference>
<keyword evidence="7 8" id="KW-0998">Cell outer membrane</keyword>
<organism evidence="13 14">
    <name type="scientific">Allotamlana fucoidanivorans</name>
    <dbReference type="NCBI Taxonomy" id="2583814"/>
    <lineage>
        <taxon>Bacteria</taxon>
        <taxon>Pseudomonadati</taxon>
        <taxon>Bacteroidota</taxon>
        <taxon>Flavobacteriia</taxon>
        <taxon>Flavobacteriales</taxon>
        <taxon>Flavobacteriaceae</taxon>
        <taxon>Allotamlana</taxon>
    </lineage>
</organism>
<dbReference type="InterPro" id="IPR023997">
    <property type="entry name" value="TonB-dep_OMP_SusC/RagA_CS"/>
</dbReference>
<keyword evidence="4 8" id="KW-0812">Transmembrane</keyword>
<evidence type="ECO:0000256" key="2">
    <source>
        <dbReference type="ARBA" id="ARBA00022448"/>
    </source>
</evidence>
<dbReference type="InterPro" id="IPR023996">
    <property type="entry name" value="TonB-dep_OMP_SusC/RagA"/>
</dbReference>
<dbReference type="SUPFAM" id="SSF49464">
    <property type="entry name" value="Carboxypeptidase regulatory domain-like"/>
    <property type="match status" value="1"/>
</dbReference>
<dbReference type="NCBIfam" id="TIGR04057">
    <property type="entry name" value="SusC_RagA_signa"/>
    <property type="match status" value="1"/>
</dbReference>
<dbReference type="AlphaFoldDB" id="A0A5C4SQ02"/>
<dbReference type="InterPro" id="IPR018247">
    <property type="entry name" value="EF_Hand_1_Ca_BS"/>
</dbReference>
<dbReference type="Proteomes" id="UP000308713">
    <property type="component" value="Unassembled WGS sequence"/>
</dbReference>
<evidence type="ECO:0000256" key="4">
    <source>
        <dbReference type="ARBA" id="ARBA00022692"/>
    </source>
</evidence>
<evidence type="ECO:0000256" key="5">
    <source>
        <dbReference type="ARBA" id="ARBA00023077"/>
    </source>
</evidence>
<keyword evidence="10" id="KW-0732">Signal</keyword>
<dbReference type="InterPro" id="IPR008969">
    <property type="entry name" value="CarboxyPept-like_regulatory"/>
</dbReference>
<dbReference type="InterPro" id="IPR012910">
    <property type="entry name" value="Plug_dom"/>
</dbReference>
<dbReference type="Pfam" id="PF07715">
    <property type="entry name" value="Plug"/>
    <property type="match status" value="1"/>
</dbReference>
<keyword evidence="13" id="KW-0675">Receptor</keyword>
<keyword evidence="3 8" id="KW-1134">Transmembrane beta strand</keyword>
<dbReference type="Gene3D" id="2.40.170.20">
    <property type="entry name" value="TonB-dependent receptor, beta-barrel domain"/>
    <property type="match status" value="1"/>
</dbReference>
<dbReference type="PROSITE" id="PS52016">
    <property type="entry name" value="TONB_DEPENDENT_REC_3"/>
    <property type="match status" value="1"/>
</dbReference>
<evidence type="ECO:0000256" key="8">
    <source>
        <dbReference type="PROSITE-ProRule" id="PRU01360"/>
    </source>
</evidence>
<protein>
    <submittedName>
        <fullName evidence="13">TonB-dependent receptor</fullName>
    </submittedName>
</protein>
<evidence type="ECO:0000256" key="1">
    <source>
        <dbReference type="ARBA" id="ARBA00004571"/>
    </source>
</evidence>
<dbReference type="Gene3D" id="2.60.40.1120">
    <property type="entry name" value="Carboxypeptidase-like, regulatory domain"/>
    <property type="match status" value="1"/>
</dbReference>
<dbReference type="InterPro" id="IPR000531">
    <property type="entry name" value="Beta-barrel_TonB"/>
</dbReference>
<evidence type="ECO:0000256" key="6">
    <source>
        <dbReference type="ARBA" id="ARBA00023136"/>
    </source>
</evidence>
<gene>
    <name evidence="13" type="ORF">FGF67_03135</name>
</gene>
<reference evidence="13 14" key="1">
    <citation type="submission" date="2019-05" db="EMBL/GenBank/DDBJ databases">
        <title>Tamlana fucoidanivorans sp. nov., isolated from the surface of algae collected from Fujian province in China.</title>
        <authorList>
            <person name="Li J."/>
        </authorList>
    </citation>
    <scope>NUCLEOTIDE SEQUENCE [LARGE SCALE GENOMIC DNA]</scope>
    <source>
        <strain evidence="13 14">CW2-9</strain>
    </source>
</reference>
<keyword evidence="2 8" id="KW-0813">Transport</keyword>
<comment type="caution">
    <text evidence="13">The sequence shown here is derived from an EMBL/GenBank/DDBJ whole genome shotgun (WGS) entry which is preliminary data.</text>
</comment>
<dbReference type="SUPFAM" id="SSF56935">
    <property type="entry name" value="Porins"/>
    <property type="match status" value="1"/>
</dbReference>
<keyword evidence="6 8" id="KW-0472">Membrane</keyword>
<dbReference type="EMBL" id="VDCS01000003">
    <property type="protein sequence ID" value="TNJ46006.1"/>
    <property type="molecule type" value="Genomic_DNA"/>
</dbReference>
<dbReference type="OrthoDB" id="9768177at2"/>
<proteinExistence type="inferred from homology"/>
<dbReference type="Pfam" id="PF00593">
    <property type="entry name" value="TonB_dep_Rec_b-barrel"/>
    <property type="match status" value="1"/>
</dbReference>
<name>A0A5C4SQ02_9FLAO</name>
<evidence type="ECO:0000256" key="10">
    <source>
        <dbReference type="SAM" id="SignalP"/>
    </source>
</evidence>
<dbReference type="GO" id="GO:0009279">
    <property type="term" value="C:cell outer membrane"/>
    <property type="evidence" value="ECO:0007669"/>
    <property type="project" value="UniProtKB-SubCell"/>
</dbReference>
<dbReference type="Pfam" id="PF13715">
    <property type="entry name" value="CarbopepD_reg_2"/>
    <property type="match status" value="1"/>
</dbReference>
<dbReference type="InterPro" id="IPR036942">
    <property type="entry name" value="Beta-barrel_TonB_sf"/>
</dbReference>
<evidence type="ECO:0000256" key="3">
    <source>
        <dbReference type="ARBA" id="ARBA00022452"/>
    </source>
</evidence>
<evidence type="ECO:0000256" key="7">
    <source>
        <dbReference type="ARBA" id="ARBA00023237"/>
    </source>
</evidence>
<dbReference type="PROSITE" id="PS00018">
    <property type="entry name" value="EF_HAND_1"/>
    <property type="match status" value="1"/>
</dbReference>
<evidence type="ECO:0000313" key="13">
    <source>
        <dbReference type="EMBL" id="TNJ46006.1"/>
    </source>
</evidence>
<evidence type="ECO:0000313" key="14">
    <source>
        <dbReference type="Proteomes" id="UP000308713"/>
    </source>
</evidence>
<feature type="signal peptide" evidence="10">
    <location>
        <begin position="1"/>
        <end position="20"/>
    </location>
</feature>
<dbReference type="RefSeq" id="WP_139695020.1">
    <property type="nucleotide sequence ID" value="NZ_CP074074.1"/>
</dbReference>
<comment type="subcellular location">
    <subcellularLocation>
        <location evidence="1 8">Cell outer membrane</location>
        <topology evidence="1 8">Multi-pass membrane protein</topology>
    </subcellularLocation>
</comment>
<keyword evidence="5 9" id="KW-0798">TonB box</keyword>
<evidence type="ECO:0000259" key="12">
    <source>
        <dbReference type="Pfam" id="PF07715"/>
    </source>
</evidence>
<keyword evidence="14" id="KW-1185">Reference proteome</keyword>
<feature type="domain" description="TonB-dependent receptor plug" evidence="12">
    <location>
        <begin position="112"/>
        <end position="221"/>
    </location>
</feature>
<feature type="domain" description="TonB-dependent receptor-like beta-barrel" evidence="11">
    <location>
        <begin position="407"/>
        <end position="850"/>
    </location>
</feature>
<evidence type="ECO:0000259" key="11">
    <source>
        <dbReference type="Pfam" id="PF00593"/>
    </source>
</evidence>
<comment type="similarity">
    <text evidence="8 9">Belongs to the TonB-dependent receptor family.</text>
</comment>
<accession>A0A5C4SQ02</accession>
<sequence length="1026" mass="112251">MKQKQFILLWFLLGLLTVSAQNTVNGNVTDATNIPLPGVNVVIKGGAKGVTTDFDGNYSIEASASDVLEFSYVGFISQSVSVGNNSTINIVLQEDVAQLDEVVVIGYGTSNKKTLVSAVSSVKSDVLENQPVARVDQALQGRAAGVEVTSNSGAPGTGSTIRIRGNSSINGNNNPLFVVDGFITGTGFNLNNISVNDIESVEILKDATALAIYGTRGASGVIIITTKTGKRMVSGKPTIRVNSSVTTEMLANKINILGGQDYVDYLNEAGQFVAGPDIDYNGTLLPIGFTDPSLPLRYDDPGAVPVTDWIDEVVQMGTIYNTDVSITGNTENSNYYSSISYFNQEGIVKGSGLERVTLRNNLDARVSDRFNIGLRLNLSSFKKENNKTNFSQIVNNVLPIRTIYDANGNFTGTNPLSGTLQRNPVADILLREDHDLVTNIISNAYFEYKLLEGLKIKTNIGATLNFYKNNEYLPSLLPERILNNNVGGYGRVRTSQSKDLLSETTINYSKEFGDHSLSVLGGFSGQKITSESTDTSAEGFPNDVVKFNNLSLGSDPETYQVGSGYNQRTLTSLFGRLTYSYDDRYVLTLVGRRDGSSVFEAGNKYAFFPSAGIAWNIDEESFMENVDVINRLKLRGSYGEVGEQGVKTYNSFDLFNPVYTYFNENLVPGVILDAPGSTNLQWETTEQLDLGLEIGLLNNRISFEVGYYDKTTKDLLLFRDLPNTAGSRVLENVGSVQNRGFEFLLNTVNIDKNDFSWSSTLTLSTNKSKVLDLGQEEFINIQSTGNQGGPSARLMVGQPMPVFYVAEYLGTYKDPQEIIDDQTIGKSFLGSPRYRDLNNDGVINQQDYSVAGSPQPDFYGGFRNTFTYKNLSLDVFFQGSYGGEIFNMVTQTSIFGRGDQNIDPRVLNRWVEGVNETSDIPRAGTSASLFNPNSTLNVEDGSFLRLRTATLNYNVPVKKAGIDNTFKSLNVFLTGRNLWLLSDFQLGDPEVNNFTDGSGFDSVSQGFVNGAYPYATSISFGVKMEF</sequence>
<dbReference type="InterPro" id="IPR037066">
    <property type="entry name" value="Plug_dom_sf"/>
</dbReference>
<feature type="chain" id="PRO_5022928306" evidence="10">
    <location>
        <begin position="21"/>
        <end position="1026"/>
    </location>
</feature>